<dbReference type="Proteomes" id="UP000785679">
    <property type="component" value="Unassembled WGS sequence"/>
</dbReference>
<proteinExistence type="predicted"/>
<protein>
    <submittedName>
        <fullName evidence="1">Uncharacterized protein</fullName>
    </submittedName>
</protein>
<reference evidence="1" key="1">
    <citation type="submission" date="2019-06" db="EMBL/GenBank/DDBJ databases">
        <authorList>
            <person name="Zheng W."/>
        </authorList>
    </citation>
    <scope>NUCLEOTIDE SEQUENCE</scope>
    <source>
        <strain evidence="1">QDHG01</strain>
    </source>
</reference>
<gene>
    <name evidence="1" type="ORF">FGO68_gene2822</name>
</gene>
<dbReference type="EMBL" id="RRYP01009124">
    <property type="protein sequence ID" value="TNV79285.1"/>
    <property type="molecule type" value="Genomic_DNA"/>
</dbReference>
<name>A0A8J8NS99_HALGN</name>
<accession>A0A8J8NS99</accession>
<evidence type="ECO:0000313" key="1">
    <source>
        <dbReference type="EMBL" id="TNV79285.1"/>
    </source>
</evidence>
<evidence type="ECO:0000313" key="2">
    <source>
        <dbReference type="Proteomes" id="UP000785679"/>
    </source>
</evidence>
<organism evidence="1 2">
    <name type="scientific">Halteria grandinella</name>
    <dbReference type="NCBI Taxonomy" id="5974"/>
    <lineage>
        <taxon>Eukaryota</taxon>
        <taxon>Sar</taxon>
        <taxon>Alveolata</taxon>
        <taxon>Ciliophora</taxon>
        <taxon>Intramacronucleata</taxon>
        <taxon>Spirotrichea</taxon>
        <taxon>Stichotrichia</taxon>
        <taxon>Sporadotrichida</taxon>
        <taxon>Halteriidae</taxon>
        <taxon>Halteria</taxon>
    </lineage>
</organism>
<comment type="caution">
    <text evidence="1">The sequence shown here is derived from an EMBL/GenBank/DDBJ whole genome shotgun (WGS) entry which is preliminary data.</text>
</comment>
<sequence>MESKGDTADKAKSQDFIDLIFKKLGDEIGLDKLATNGGLVSLGKWEETRQITIPQGLKSFNSTNQYLSGRCLRHHLAKSIEIDLRPIREMSIVYQKYCDALIEHAEINFDKGDFKVNVAFTSPSGTMSFLAAQWELSGEEKIYYRIIYGDVSFDLIPARTLIIEQQHNTYFFGLASEYNTRVTEYVNPITLDNIRGVLQFMREIMFDFSQTGSSLSIKNK</sequence>
<dbReference type="AlphaFoldDB" id="A0A8J8NS99"/>
<keyword evidence="2" id="KW-1185">Reference proteome</keyword>